<evidence type="ECO:0008006" key="3">
    <source>
        <dbReference type="Google" id="ProtNLM"/>
    </source>
</evidence>
<sequence length="101" mass="11059">MKVNFNADFKDFNGEPLLVDGNPQVIGHIVAQCLFNGTGIRPSGNMQTDNGKKMRAYHLCMRIMDTGGEIEITSEDAVLIKEAVSGLTPGCYSQVVQLIER</sequence>
<dbReference type="AlphaFoldDB" id="A0A174UZZ1"/>
<name>A0A174UZZ1_9BACE</name>
<proteinExistence type="predicted"/>
<dbReference type="Proteomes" id="UP000095725">
    <property type="component" value="Unassembled WGS sequence"/>
</dbReference>
<accession>A0A174UZZ1</accession>
<organism evidence="1 2">
    <name type="scientific">Bacteroides caccae</name>
    <dbReference type="NCBI Taxonomy" id="47678"/>
    <lineage>
        <taxon>Bacteria</taxon>
        <taxon>Pseudomonadati</taxon>
        <taxon>Bacteroidota</taxon>
        <taxon>Bacteroidia</taxon>
        <taxon>Bacteroidales</taxon>
        <taxon>Bacteroidaceae</taxon>
        <taxon>Bacteroides</taxon>
    </lineage>
</organism>
<evidence type="ECO:0000313" key="2">
    <source>
        <dbReference type="Proteomes" id="UP000095725"/>
    </source>
</evidence>
<evidence type="ECO:0000313" key="1">
    <source>
        <dbReference type="EMBL" id="CUQ28073.1"/>
    </source>
</evidence>
<protein>
    <recommendedName>
        <fullName evidence="3">TerB family tellurite resistance protein</fullName>
    </recommendedName>
</protein>
<gene>
    <name evidence="1" type="ORF">ERS852558_02424</name>
</gene>
<reference evidence="1 2" key="1">
    <citation type="submission" date="2015-09" db="EMBL/GenBank/DDBJ databases">
        <authorList>
            <consortium name="Pathogen Informatics"/>
        </authorList>
    </citation>
    <scope>NUCLEOTIDE SEQUENCE [LARGE SCALE GENOMIC DNA]</scope>
    <source>
        <strain evidence="1 2">2789STDY5834946</strain>
    </source>
</reference>
<dbReference type="EMBL" id="CZBL01000009">
    <property type="protein sequence ID" value="CUQ28073.1"/>
    <property type="molecule type" value="Genomic_DNA"/>
</dbReference>
<dbReference type="RefSeq" id="WP_008762191.1">
    <property type="nucleotide sequence ID" value="NZ_CZBL01000009.1"/>
</dbReference>